<keyword evidence="3" id="KW-1185">Reference proteome</keyword>
<protein>
    <submittedName>
        <fullName evidence="2">Uncharacterized protein</fullName>
    </submittedName>
</protein>
<dbReference type="EMBL" id="BGZK01000119">
    <property type="protein sequence ID" value="GBP20493.1"/>
    <property type="molecule type" value="Genomic_DNA"/>
</dbReference>
<feature type="region of interest" description="Disordered" evidence="1">
    <location>
        <begin position="61"/>
        <end position="91"/>
    </location>
</feature>
<name>A0A4C1U295_EUMVA</name>
<sequence>MHFRAADEHASHQGVDGHRRPWTLACNLRGVTRALPFSWVAIRYVIERELTKRGVKLGFRESGITRSTSENAEKLSPRYTFDANKNPKYRV</sequence>
<dbReference type="AlphaFoldDB" id="A0A4C1U295"/>
<accession>A0A4C1U295</accession>
<proteinExistence type="predicted"/>
<gene>
    <name evidence="2" type="ORF">EVAR_78870_1</name>
</gene>
<reference evidence="2 3" key="1">
    <citation type="journal article" date="2019" name="Commun. Biol.">
        <title>The bagworm genome reveals a unique fibroin gene that provides high tensile strength.</title>
        <authorList>
            <person name="Kono N."/>
            <person name="Nakamura H."/>
            <person name="Ohtoshi R."/>
            <person name="Tomita M."/>
            <person name="Numata K."/>
            <person name="Arakawa K."/>
        </authorList>
    </citation>
    <scope>NUCLEOTIDE SEQUENCE [LARGE SCALE GENOMIC DNA]</scope>
</reference>
<comment type="caution">
    <text evidence="2">The sequence shown here is derived from an EMBL/GenBank/DDBJ whole genome shotgun (WGS) entry which is preliminary data.</text>
</comment>
<evidence type="ECO:0000256" key="1">
    <source>
        <dbReference type="SAM" id="MobiDB-lite"/>
    </source>
</evidence>
<evidence type="ECO:0000313" key="2">
    <source>
        <dbReference type="EMBL" id="GBP20493.1"/>
    </source>
</evidence>
<organism evidence="2 3">
    <name type="scientific">Eumeta variegata</name>
    <name type="common">Bagworm moth</name>
    <name type="synonym">Eumeta japonica</name>
    <dbReference type="NCBI Taxonomy" id="151549"/>
    <lineage>
        <taxon>Eukaryota</taxon>
        <taxon>Metazoa</taxon>
        <taxon>Ecdysozoa</taxon>
        <taxon>Arthropoda</taxon>
        <taxon>Hexapoda</taxon>
        <taxon>Insecta</taxon>
        <taxon>Pterygota</taxon>
        <taxon>Neoptera</taxon>
        <taxon>Endopterygota</taxon>
        <taxon>Lepidoptera</taxon>
        <taxon>Glossata</taxon>
        <taxon>Ditrysia</taxon>
        <taxon>Tineoidea</taxon>
        <taxon>Psychidae</taxon>
        <taxon>Oiketicinae</taxon>
        <taxon>Eumeta</taxon>
    </lineage>
</organism>
<evidence type="ECO:0000313" key="3">
    <source>
        <dbReference type="Proteomes" id="UP000299102"/>
    </source>
</evidence>
<dbReference type="Proteomes" id="UP000299102">
    <property type="component" value="Unassembled WGS sequence"/>
</dbReference>